<evidence type="ECO:0000313" key="2">
    <source>
        <dbReference type="EMBL" id="KAK6793920.1"/>
    </source>
</evidence>
<dbReference type="GO" id="GO:0003676">
    <property type="term" value="F:nucleic acid binding"/>
    <property type="evidence" value="ECO:0007669"/>
    <property type="project" value="InterPro"/>
</dbReference>
<reference evidence="2 3" key="1">
    <citation type="submission" date="2024-02" db="EMBL/GenBank/DDBJ databases">
        <title>de novo genome assembly of Solanum bulbocastanum strain 11H21.</title>
        <authorList>
            <person name="Hosaka A.J."/>
        </authorList>
    </citation>
    <scope>NUCLEOTIDE SEQUENCE [LARGE SCALE GENOMIC DNA]</scope>
    <source>
        <tissue evidence="2">Young leaves</tissue>
    </source>
</reference>
<comment type="caution">
    <text evidence="2">The sequence shown here is derived from an EMBL/GenBank/DDBJ whole genome shotgun (WGS) entry which is preliminary data.</text>
</comment>
<proteinExistence type="predicted"/>
<dbReference type="PANTHER" id="PTHR47723">
    <property type="entry name" value="OS05G0353850 PROTEIN"/>
    <property type="match status" value="1"/>
</dbReference>
<dbReference type="InterPro" id="IPR044730">
    <property type="entry name" value="RNase_H-like_dom_plant"/>
</dbReference>
<dbReference type="InterPro" id="IPR002156">
    <property type="entry name" value="RNaseH_domain"/>
</dbReference>
<dbReference type="EMBL" id="JBANQN010000003">
    <property type="protein sequence ID" value="KAK6793920.1"/>
    <property type="molecule type" value="Genomic_DNA"/>
</dbReference>
<accession>A0AAN8TUY9</accession>
<organism evidence="2 3">
    <name type="scientific">Solanum bulbocastanum</name>
    <name type="common">Wild potato</name>
    <dbReference type="NCBI Taxonomy" id="147425"/>
    <lineage>
        <taxon>Eukaryota</taxon>
        <taxon>Viridiplantae</taxon>
        <taxon>Streptophyta</taxon>
        <taxon>Embryophyta</taxon>
        <taxon>Tracheophyta</taxon>
        <taxon>Spermatophyta</taxon>
        <taxon>Magnoliopsida</taxon>
        <taxon>eudicotyledons</taxon>
        <taxon>Gunneridae</taxon>
        <taxon>Pentapetalae</taxon>
        <taxon>asterids</taxon>
        <taxon>lamiids</taxon>
        <taxon>Solanales</taxon>
        <taxon>Solanaceae</taxon>
        <taxon>Solanoideae</taxon>
        <taxon>Solaneae</taxon>
        <taxon>Solanum</taxon>
    </lineage>
</organism>
<dbReference type="PANTHER" id="PTHR47723:SF24">
    <property type="entry name" value="RNASE H TYPE-1 DOMAIN-CONTAINING PROTEIN"/>
    <property type="match status" value="1"/>
</dbReference>
<name>A0AAN8TUY9_SOLBU</name>
<feature type="domain" description="RNase H type-1" evidence="1">
    <location>
        <begin position="94"/>
        <end position="182"/>
    </location>
</feature>
<dbReference type="AlphaFoldDB" id="A0AAN8TUY9"/>
<evidence type="ECO:0000313" key="3">
    <source>
        <dbReference type="Proteomes" id="UP001371456"/>
    </source>
</evidence>
<dbReference type="Pfam" id="PF13456">
    <property type="entry name" value="RVT_3"/>
    <property type="match status" value="1"/>
</dbReference>
<gene>
    <name evidence="2" type="ORF">RDI58_007373</name>
</gene>
<evidence type="ECO:0000259" key="1">
    <source>
        <dbReference type="Pfam" id="PF13456"/>
    </source>
</evidence>
<dbReference type="InterPro" id="IPR053151">
    <property type="entry name" value="RNase_H-like"/>
</dbReference>
<dbReference type="CDD" id="cd06222">
    <property type="entry name" value="RNase_H_like"/>
    <property type="match status" value="1"/>
</dbReference>
<dbReference type="GO" id="GO:0004523">
    <property type="term" value="F:RNA-DNA hybrid ribonuclease activity"/>
    <property type="evidence" value="ECO:0007669"/>
    <property type="project" value="InterPro"/>
</dbReference>
<dbReference type="SUPFAM" id="SSF53098">
    <property type="entry name" value="Ribonuclease H-like"/>
    <property type="match status" value="1"/>
</dbReference>
<dbReference type="InterPro" id="IPR012337">
    <property type="entry name" value="RNaseH-like_sf"/>
</dbReference>
<keyword evidence="3" id="KW-1185">Reference proteome</keyword>
<dbReference type="InterPro" id="IPR036397">
    <property type="entry name" value="RNaseH_sf"/>
</dbReference>
<dbReference type="Proteomes" id="UP001371456">
    <property type="component" value="Unassembled WGS sequence"/>
</dbReference>
<sequence>MKAVPSIIIWELWKRRNNLKHGGTISFNILVYQVNANIWQLAKFKFPKVRNRPTQWPNIVEVLASFKTIVHYKMVQWHPPPIGTIKFNTDGANIIHDTTNTEAEAIAIREAIAYGIAEGYARCIIERDSLLLKKILEGEWKTPWQINTIIEDIKEFMNYCDTEVHHIYREGNKLADYMANLALDWNGKQKFRGFKELTGEGKCIVNMDKALVPNFIFNTRKIQTDRTW</sequence>
<protein>
    <recommendedName>
        <fullName evidence="1">RNase H type-1 domain-containing protein</fullName>
    </recommendedName>
</protein>
<dbReference type="Gene3D" id="3.30.420.10">
    <property type="entry name" value="Ribonuclease H-like superfamily/Ribonuclease H"/>
    <property type="match status" value="1"/>
</dbReference>